<name>X1R4U0_9ZZZZ</name>
<proteinExistence type="predicted"/>
<feature type="non-terminal residue" evidence="1">
    <location>
        <position position="113"/>
    </location>
</feature>
<organism evidence="1">
    <name type="scientific">marine sediment metagenome</name>
    <dbReference type="NCBI Taxonomy" id="412755"/>
    <lineage>
        <taxon>unclassified sequences</taxon>
        <taxon>metagenomes</taxon>
        <taxon>ecological metagenomes</taxon>
    </lineage>
</organism>
<sequence length="113" mass="12381">MLDFDKIGKELLKYANTRGYAKTLQKRQRKGKIVDELCIQIHVTKKVPLKELNKQDILPSLINGVSIDVVEVGEIKALSLSAVKNVEKTTRIRPLVAGISVGNAAITAGTLGW</sequence>
<evidence type="ECO:0000313" key="1">
    <source>
        <dbReference type="EMBL" id="GAI50629.1"/>
    </source>
</evidence>
<gene>
    <name evidence="1" type="ORF">S06H3_54409</name>
</gene>
<protein>
    <submittedName>
        <fullName evidence="1">Uncharacterized protein</fullName>
    </submittedName>
</protein>
<dbReference type="AlphaFoldDB" id="X1R4U0"/>
<reference evidence="1" key="1">
    <citation type="journal article" date="2014" name="Front. Microbiol.">
        <title>High frequency of phylogenetically diverse reductive dehalogenase-homologous genes in deep subseafloor sedimentary metagenomes.</title>
        <authorList>
            <person name="Kawai M."/>
            <person name="Futagami T."/>
            <person name="Toyoda A."/>
            <person name="Takaki Y."/>
            <person name="Nishi S."/>
            <person name="Hori S."/>
            <person name="Arai W."/>
            <person name="Tsubouchi T."/>
            <person name="Morono Y."/>
            <person name="Uchiyama I."/>
            <person name="Ito T."/>
            <person name="Fujiyama A."/>
            <person name="Inagaki F."/>
            <person name="Takami H."/>
        </authorList>
    </citation>
    <scope>NUCLEOTIDE SEQUENCE</scope>
    <source>
        <strain evidence="1">Expedition CK06-06</strain>
    </source>
</reference>
<dbReference type="EMBL" id="BARV01034790">
    <property type="protein sequence ID" value="GAI50629.1"/>
    <property type="molecule type" value="Genomic_DNA"/>
</dbReference>
<comment type="caution">
    <text evidence="1">The sequence shown here is derived from an EMBL/GenBank/DDBJ whole genome shotgun (WGS) entry which is preliminary data.</text>
</comment>
<accession>X1R4U0</accession>